<dbReference type="GO" id="GO:0016567">
    <property type="term" value="P:protein ubiquitination"/>
    <property type="evidence" value="ECO:0007669"/>
    <property type="project" value="InterPro"/>
</dbReference>
<name>A0A7R8VWL5_TIMDO</name>
<protein>
    <submittedName>
        <fullName evidence="1">Uncharacterized protein</fullName>
    </submittedName>
</protein>
<evidence type="ECO:0000313" key="1">
    <source>
        <dbReference type="EMBL" id="CAD7205824.1"/>
    </source>
</evidence>
<proteinExistence type="predicted"/>
<sequence>MLGLYQLAGLLNSSLRGRERIATPSLSLLVDPQLYSVGANTVMILCRNPVSSLQRKQYQGGCKFVWNIVTGKHSVVEVDPLTEFGSLEDCEPWNPARGMAKNFHENLPQIPMCQSVRFITNQLVLKGVTLEYLSDMENMIGLVLEGEHQKRL</sequence>
<organism evidence="1">
    <name type="scientific">Timema douglasi</name>
    <name type="common">Walking stick</name>
    <dbReference type="NCBI Taxonomy" id="61478"/>
    <lineage>
        <taxon>Eukaryota</taxon>
        <taxon>Metazoa</taxon>
        <taxon>Ecdysozoa</taxon>
        <taxon>Arthropoda</taxon>
        <taxon>Hexapoda</taxon>
        <taxon>Insecta</taxon>
        <taxon>Pterygota</taxon>
        <taxon>Neoptera</taxon>
        <taxon>Polyneoptera</taxon>
        <taxon>Phasmatodea</taxon>
        <taxon>Timematodea</taxon>
        <taxon>Timematoidea</taxon>
        <taxon>Timematidae</taxon>
        <taxon>Timema</taxon>
    </lineage>
</organism>
<dbReference type="EMBL" id="OA577009">
    <property type="protein sequence ID" value="CAD7205824.1"/>
    <property type="molecule type" value="Genomic_DNA"/>
</dbReference>
<dbReference type="InterPro" id="IPR038914">
    <property type="entry name" value="DCAF15"/>
</dbReference>
<dbReference type="PANTHER" id="PTHR28541:SF1">
    <property type="entry name" value="DDB1- AND CUL4-ASSOCIATED FACTOR 15"/>
    <property type="match status" value="1"/>
</dbReference>
<reference evidence="1" key="1">
    <citation type="submission" date="2020-11" db="EMBL/GenBank/DDBJ databases">
        <authorList>
            <person name="Tran Van P."/>
        </authorList>
    </citation>
    <scope>NUCLEOTIDE SEQUENCE</scope>
</reference>
<gene>
    <name evidence="1" type="ORF">TDIB3V08_LOCUS11974</name>
</gene>
<dbReference type="AlphaFoldDB" id="A0A7R8VWL5"/>
<accession>A0A7R8VWL5</accession>
<dbReference type="GO" id="GO:0080008">
    <property type="term" value="C:Cul4-RING E3 ubiquitin ligase complex"/>
    <property type="evidence" value="ECO:0007669"/>
    <property type="project" value="TreeGrafter"/>
</dbReference>
<dbReference type="PANTHER" id="PTHR28541">
    <property type="entry name" value="DDB1- AND CUL4-ASSOCIATED FACTOR 15"/>
    <property type="match status" value="1"/>
</dbReference>